<name>A0A251UUN5_HELAN</name>
<keyword evidence="4" id="KW-0862">Zinc</keyword>
<dbReference type="InterPro" id="IPR001965">
    <property type="entry name" value="Znf_PHD"/>
</dbReference>
<evidence type="ECO:0000313" key="6">
    <source>
        <dbReference type="EMBL" id="KAF5808063.1"/>
    </source>
</evidence>
<dbReference type="Pfam" id="PF03107">
    <property type="entry name" value="C1_2"/>
    <property type="match status" value="5"/>
</dbReference>
<dbReference type="InterPro" id="IPR053192">
    <property type="entry name" value="Vacuole_Formation_Reg"/>
</dbReference>
<protein>
    <submittedName>
        <fullName evidence="6">Chromatin regulator PHD family</fullName>
    </submittedName>
    <submittedName>
        <fullName evidence="7">Putative zinc finger, PHD-type</fullName>
    </submittedName>
</protein>
<dbReference type="InterPro" id="IPR046349">
    <property type="entry name" value="C1-like_sf"/>
</dbReference>
<reference evidence="6" key="3">
    <citation type="submission" date="2020-06" db="EMBL/GenBank/DDBJ databases">
        <title>Helianthus annuus Genome sequencing and assembly Release 2.</title>
        <authorList>
            <person name="Gouzy J."/>
            <person name="Langlade N."/>
            <person name="Munos S."/>
        </authorList>
    </citation>
    <scope>NUCLEOTIDE SEQUENCE</scope>
    <source>
        <tissue evidence="6">Leaves</tissue>
    </source>
</reference>
<dbReference type="SUPFAM" id="SSF57889">
    <property type="entry name" value="Cysteine-rich domain"/>
    <property type="match status" value="7"/>
</dbReference>
<proteinExistence type="predicted"/>
<keyword evidence="2" id="KW-0677">Repeat</keyword>
<gene>
    <name evidence="7" type="ORF">HannXRQ_Chr04g0096141</name>
    <name evidence="6" type="ORF">HanXRQr2_Chr04g0141171</name>
</gene>
<dbReference type="PANTHER" id="PTHR32410">
    <property type="entry name" value="CYSTEINE/HISTIDINE-RICH C1 DOMAIN FAMILY PROTEIN"/>
    <property type="match status" value="1"/>
</dbReference>
<keyword evidence="1" id="KW-0479">Metal-binding</keyword>
<reference evidence="7" key="2">
    <citation type="submission" date="2017-02" db="EMBL/GenBank/DDBJ databases">
        <title>Sunflower complete genome.</title>
        <authorList>
            <person name="Langlade N."/>
            <person name="Munos S."/>
        </authorList>
    </citation>
    <scope>NUCLEOTIDE SEQUENCE [LARGE SCALE GENOMIC DNA]</scope>
    <source>
        <tissue evidence="7">Leaves</tissue>
    </source>
</reference>
<keyword evidence="3" id="KW-0863">Zinc-finger</keyword>
<dbReference type="OrthoDB" id="938199at2759"/>
<evidence type="ECO:0000256" key="4">
    <source>
        <dbReference type="ARBA" id="ARBA00022833"/>
    </source>
</evidence>
<evidence type="ECO:0000313" key="8">
    <source>
        <dbReference type="Proteomes" id="UP000215914"/>
    </source>
</evidence>
<evidence type="ECO:0000256" key="2">
    <source>
        <dbReference type="ARBA" id="ARBA00022737"/>
    </source>
</evidence>
<feature type="domain" description="Phorbol-ester/DAG-type" evidence="5">
    <location>
        <begin position="619"/>
        <end position="666"/>
    </location>
</feature>
<dbReference type="GO" id="GO:0008270">
    <property type="term" value="F:zinc ion binding"/>
    <property type="evidence" value="ECO:0007669"/>
    <property type="project" value="UniProtKB-KW"/>
</dbReference>
<dbReference type="InterPro" id="IPR004146">
    <property type="entry name" value="DC1"/>
</dbReference>
<dbReference type="FunCoup" id="A0A251UUN5">
    <property type="interactions" value="133"/>
</dbReference>
<dbReference type="EMBL" id="CM007893">
    <property type="protein sequence ID" value="OTG27077.1"/>
    <property type="molecule type" value="Genomic_DNA"/>
</dbReference>
<evidence type="ECO:0000256" key="3">
    <source>
        <dbReference type="ARBA" id="ARBA00022771"/>
    </source>
</evidence>
<dbReference type="Gramene" id="mRNA:HanXRQr2_Chr04g0141171">
    <property type="protein sequence ID" value="mRNA:HanXRQr2_Chr04g0141171"/>
    <property type="gene ID" value="HanXRQr2_Chr04g0141171"/>
</dbReference>
<dbReference type="PROSITE" id="PS50081">
    <property type="entry name" value="ZF_DAG_PE_2"/>
    <property type="match status" value="2"/>
</dbReference>
<reference evidence="6 8" key="1">
    <citation type="journal article" date="2017" name="Nature">
        <title>The sunflower genome provides insights into oil metabolism, flowering and Asterid evolution.</title>
        <authorList>
            <person name="Badouin H."/>
            <person name="Gouzy J."/>
            <person name="Grassa C.J."/>
            <person name="Murat F."/>
            <person name="Staton S.E."/>
            <person name="Cottret L."/>
            <person name="Lelandais-Briere C."/>
            <person name="Owens G.L."/>
            <person name="Carrere S."/>
            <person name="Mayjonade B."/>
            <person name="Legrand L."/>
            <person name="Gill N."/>
            <person name="Kane N.C."/>
            <person name="Bowers J.E."/>
            <person name="Hubner S."/>
            <person name="Bellec A."/>
            <person name="Berard A."/>
            <person name="Berges H."/>
            <person name="Blanchet N."/>
            <person name="Boniface M.C."/>
            <person name="Brunel D."/>
            <person name="Catrice O."/>
            <person name="Chaidir N."/>
            <person name="Claudel C."/>
            <person name="Donnadieu C."/>
            <person name="Faraut T."/>
            <person name="Fievet G."/>
            <person name="Helmstetter N."/>
            <person name="King M."/>
            <person name="Knapp S.J."/>
            <person name="Lai Z."/>
            <person name="Le Paslier M.C."/>
            <person name="Lippi Y."/>
            <person name="Lorenzon L."/>
            <person name="Mandel J.R."/>
            <person name="Marage G."/>
            <person name="Marchand G."/>
            <person name="Marquand E."/>
            <person name="Bret-Mestries E."/>
            <person name="Morien E."/>
            <person name="Nambeesan S."/>
            <person name="Nguyen T."/>
            <person name="Pegot-Espagnet P."/>
            <person name="Pouilly N."/>
            <person name="Raftis F."/>
            <person name="Sallet E."/>
            <person name="Schiex T."/>
            <person name="Thomas J."/>
            <person name="Vandecasteele C."/>
            <person name="Vares D."/>
            <person name="Vear F."/>
            <person name="Vautrin S."/>
            <person name="Crespi M."/>
            <person name="Mangin B."/>
            <person name="Burke J.M."/>
            <person name="Salse J."/>
            <person name="Munos S."/>
            <person name="Vincourt P."/>
            <person name="Rieseberg L.H."/>
            <person name="Langlade N.B."/>
        </authorList>
    </citation>
    <scope>NUCLEOTIDE SEQUENCE [LARGE SCALE GENOMIC DNA]</scope>
    <source>
        <strain evidence="8">cv. SF193</strain>
        <tissue evidence="6">Leaves</tissue>
    </source>
</reference>
<dbReference type="PANTHER" id="PTHR32410:SF216">
    <property type="entry name" value="PHORBOL-ESTER_DAG-TYPE DOMAIN-CONTAINING PROTEIN"/>
    <property type="match status" value="1"/>
</dbReference>
<accession>A0A251UUN5</accession>
<dbReference type="InterPro" id="IPR002219">
    <property type="entry name" value="PKC_DAG/PE"/>
</dbReference>
<feature type="domain" description="Phorbol-ester/DAG-type" evidence="5">
    <location>
        <begin position="476"/>
        <end position="532"/>
    </location>
</feature>
<evidence type="ECO:0000259" key="5">
    <source>
        <dbReference type="PROSITE" id="PS50081"/>
    </source>
</evidence>
<organism evidence="7 8">
    <name type="scientific">Helianthus annuus</name>
    <name type="common">Common sunflower</name>
    <dbReference type="NCBI Taxonomy" id="4232"/>
    <lineage>
        <taxon>Eukaryota</taxon>
        <taxon>Viridiplantae</taxon>
        <taxon>Streptophyta</taxon>
        <taxon>Embryophyta</taxon>
        <taxon>Tracheophyta</taxon>
        <taxon>Spermatophyta</taxon>
        <taxon>Magnoliopsida</taxon>
        <taxon>eudicotyledons</taxon>
        <taxon>Gunneridae</taxon>
        <taxon>Pentapetalae</taxon>
        <taxon>asterids</taxon>
        <taxon>campanulids</taxon>
        <taxon>Asterales</taxon>
        <taxon>Asteraceae</taxon>
        <taxon>Asteroideae</taxon>
        <taxon>Heliantheae alliance</taxon>
        <taxon>Heliantheae</taxon>
        <taxon>Helianthus</taxon>
    </lineage>
</organism>
<dbReference type="Proteomes" id="UP000215914">
    <property type="component" value="Chromosome 4"/>
</dbReference>
<dbReference type="OMA" id="CEQCRFF"/>
<dbReference type="EMBL" id="MNCJ02000319">
    <property type="protein sequence ID" value="KAF5808063.1"/>
    <property type="molecule type" value="Genomic_DNA"/>
</dbReference>
<dbReference type="SMART" id="SM00249">
    <property type="entry name" value="PHD"/>
    <property type="match status" value="4"/>
</dbReference>
<dbReference type="InParanoid" id="A0A251UUN5"/>
<sequence>MDHSEEEINSMDFPIVALDSNVHNRHHHSLSLVHLQQPNLKNENADDDDEDEVEGEVDFVEEDRQCNLCKEQIWSFHLCYYSCKSCDYSLHKFCAELPNTITNHPLHPDHTMVLKYSYGFCRCIICNLKRENYLYHCEVCNYYIDIICFSMSEHKINHPSHDHQLERMYGQKDVLLCVACGYKHEGVFFQCTACPWFRINLYCAFLPTKLLIQNHTDGIFIHPHPLTLTYSFPYSEIEAKFYPLCRVCGDEFYSHLWIYKCDKCRYYVHFDCATSKREPFMSIFRHPGLGKTSKNFIEDEHPNLLHCPFQDEGDNLVKFHMSNRKELIRKHDDKMLNHFSHQHPLILFDTQSSVDKQTLSLHDPKKRIQLLCDGCVKPVTTLPFYMCCQFADGQCCFILHEWCAKLPSQVHDYVGHPEHTLSLIPKVSSKFFGVFHCPICDLPSNGFAYGCTTCEFYVDINCAFIPKDITHDAHPGHLLSIVNPAAKQSKGFCNACLLVMEDCKPGFHCPSCDFYFHVECALLLPKVIENKCDKHPLSLRYEPAQDHISEYFCEICEGELNPWKWFYHCTTCAQSMHAACMPLILQVQCEQATYKHYERCVYEFLNVKFGGTLEIKGHSHRLAFVQGRESDGECSECGDEMQYKMIFKCLECEFAVDYRCASRLVG</sequence>
<evidence type="ECO:0000313" key="7">
    <source>
        <dbReference type="EMBL" id="OTG27077.1"/>
    </source>
</evidence>
<dbReference type="AlphaFoldDB" id="A0A251UUN5"/>
<keyword evidence="8" id="KW-1185">Reference proteome</keyword>
<evidence type="ECO:0000256" key="1">
    <source>
        <dbReference type="ARBA" id="ARBA00022723"/>
    </source>
</evidence>